<dbReference type="SUPFAM" id="SSF56349">
    <property type="entry name" value="DNA breaking-rejoining enzymes"/>
    <property type="match status" value="1"/>
</dbReference>
<comment type="caution">
    <text evidence="4">The sequence shown here is derived from an EMBL/GenBank/DDBJ whole genome shotgun (WGS) entry which is preliminary data.</text>
</comment>
<proteinExistence type="predicted"/>
<dbReference type="InterPro" id="IPR010998">
    <property type="entry name" value="Integrase_recombinase_N"/>
</dbReference>
<keyword evidence="1" id="KW-0238">DNA-binding</keyword>
<keyword evidence="2" id="KW-0233">DNA recombination</keyword>
<gene>
    <name evidence="4" type="ORF">L0F81_25210</name>
</gene>
<evidence type="ECO:0000259" key="3">
    <source>
        <dbReference type="Pfam" id="PF14659"/>
    </source>
</evidence>
<dbReference type="Proteomes" id="UP001299012">
    <property type="component" value="Unassembled WGS sequence"/>
</dbReference>
<reference evidence="4 5" key="1">
    <citation type="submission" date="2022-01" db="EMBL/GenBank/DDBJ databases">
        <title>Draft Genome Sequences of Seven Type Strains of the Genus Streptomyces.</title>
        <authorList>
            <person name="Aziz S."/>
            <person name="Coretto E."/>
            <person name="Chronakova A."/>
            <person name="Sproer C."/>
            <person name="Huber K."/>
            <person name="Nouioui I."/>
            <person name="Gross H."/>
        </authorList>
    </citation>
    <scope>NUCLEOTIDE SEQUENCE [LARGE SCALE GENOMIC DNA]</scope>
    <source>
        <strain evidence="4 5">DSM 41685</strain>
    </source>
</reference>
<dbReference type="InterPro" id="IPR004107">
    <property type="entry name" value="Integrase_SAM-like_N"/>
</dbReference>
<evidence type="ECO:0000313" key="4">
    <source>
        <dbReference type="EMBL" id="MCG0066542.1"/>
    </source>
</evidence>
<evidence type="ECO:0000256" key="1">
    <source>
        <dbReference type="ARBA" id="ARBA00023125"/>
    </source>
</evidence>
<name>A0ABS9JLV4_9ACTN</name>
<dbReference type="RefSeq" id="WP_086699143.1">
    <property type="nucleotide sequence ID" value="NZ_JAKKZF010000111.1"/>
</dbReference>
<accession>A0ABS9JLV4</accession>
<sequence>MPYVEVRGNSIRVKWWNGQYKLDADGKPTNKKLYDSASGPAPGVKFADEHEAYTYGLDREYEQRHGKGVRRADASTLMSQYIWMWFDATDVRHNSTRTYRSILRSVIEPYWGSRPVGDITPIEYDVWKRGITDQYSENYAGQITGIFKMLMEDAVTKYRLRADSPIIEQRRRGRYKKRQVARVKTELPFEAVHQLASNAHTVWGFTGWTFIWTLAFTGMRPPGEMVGFQRGFASPNWPGTDPVPSRGREAAKRYKGMHALRVQHQAYYVDSVPTLAGPKYDSYRTLVIPPFLHEMHKALLASHSSPWVFPAMSGKHLLSTPFTDSYWKPIRDGAEERKPQGRWKSRYARPKIPAVPEMAGQDIYRLRHWHRELLDEPGADIAPIAKEARMGHEVAGMEGVYSRVTIGMERRIVTYLQTVWEKNVVAKGLWVPPFPIPLPSCSDGEAFQQFSGLPVIGQL</sequence>
<dbReference type="Gene3D" id="1.10.150.130">
    <property type="match status" value="1"/>
</dbReference>
<dbReference type="InterPro" id="IPR011010">
    <property type="entry name" value="DNA_brk_join_enz"/>
</dbReference>
<dbReference type="InterPro" id="IPR013762">
    <property type="entry name" value="Integrase-like_cat_sf"/>
</dbReference>
<dbReference type="Pfam" id="PF14659">
    <property type="entry name" value="Phage_int_SAM_3"/>
    <property type="match status" value="1"/>
</dbReference>
<keyword evidence="5" id="KW-1185">Reference proteome</keyword>
<evidence type="ECO:0000313" key="5">
    <source>
        <dbReference type="Proteomes" id="UP001299012"/>
    </source>
</evidence>
<dbReference type="EMBL" id="JAKKZF010000111">
    <property type="protein sequence ID" value="MCG0066542.1"/>
    <property type="molecule type" value="Genomic_DNA"/>
</dbReference>
<organism evidence="4 5">
    <name type="scientific">Streptomyces tricolor</name>
    <dbReference type="NCBI Taxonomy" id="68277"/>
    <lineage>
        <taxon>Bacteria</taxon>
        <taxon>Bacillati</taxon>
        <taxon>Actinomycetota</taxon>
        <taxon>Actinomycetes</taxon>
        <taxon>Kitasatosporales</taxon>
        <taxon>Streptomycetaceae</taxon>
        <taxon>Streptomyces</taxon>
        <taxon>Streptomyces violaceoruber group</taxon>
    </lineage>
</organism>
<dbReference type="Gene3D" id="1.10.443.10">
    <property type="entry name" value="Intergrase catalytic core"/>
    <property type="match status" value="1"/>
</dbReference>
<feature type="domain" description="Integrase SAM-like N-terminal" evidence="3">
    <location>
        <begin position="79"/>
        <end position="124"/>
    </location>
</feature>
<protein>
    <submittedName>
        <fullName evidence="4">N-terminal phage integrase SAM-like domain-containing protein</fullName>
    </submittedName>
</protein>
<evidence type="ECO:0000256" key="2">
    <source>
        <dbReference type="ARBA" id="ARBA00023172"/>
    </source>
</evidence>